<dbReference type="EMBL" id="CP022604">
    <property type="protein sequence ID" value="ASV86034.1"/>
    <property type="molecule type" value="Genomic_DNA"/>
</dbReference>
<evidence type="ECO:0000256" key="3">
    <source>
        <dbReference type="ARBA" id="ARBA00022737"/>
    </source>
</evidence>
<comment type="similarity">
    <text evidence="2">Belongs to the ABC transporter superfamily.</text>
</comment>
<dbReference type="InterPro" id="IPR017871">
    <property type="entry name" value="ABC_transporter-like_CS"/>
</dbReference>
<dbReference type="Proteomes" id="UP000215256">
    <property type="component" value="Chromosome 1"/>
</dbReference>
<dbReference type="GO" id="GO:0005524">
    <property type="term" value="F:ATP binding"/>
    <property type="evidence" value="ECO:0007669"/>
    <property type="project" value="UniProtKB-KW"/>
</dbReference>
<gene>
    <name evidence="7" type="ORF">CES85_2476</name>
</gene>
<dbReference type="InterPro" id="IPR003593">
    <property type="entry name" value="AAA+_ATPase"/>
</dbReference>
<dbReference type="AlphaFoldDB" id="A0A248UH89"/>
<evidence type="ECO:0000256" key="2">
    <source>
        <dbReference type="ARBA" id="ARBA00005417"/>
    </source>
</evidence>
<dbReference type="Gene3D" id="3.40.50.300">
    <property type="entry name" value="P-loop containing nucleotide triphosphate hydrolases"/>
    <property type="match status" value="2"/>
</dbReference>
<sequence>MFLWFVMMALFTIHDISCATTDGRLLFQSIDLSIDAERIGLVGRNGVGKSTLLHIISGAVPPMSGSVSANCTVGVLRQDILSGLADTLVDLFCVRDEFDILARIEAGVASDDDISTADWLLPQRFHRALKQLGLPDIIPETRLAALSGGQQTRAALAALIFQSPDLILLDEPTNNLDRDGRQAVIGLLRGWRGGAVVVSHDRELLREMDRIAELTSLGMNFYGGNWDFYAARKAAELEVVKRDLNFAQHQEKQIEKEAQRKLQTRVHGSVRSVAQGLKSGADRGAIHALKNRAAGARNMDASTISSRQLDKAKQFVQAAEKQIERLTPFGFEIKSAEVPASKVLLKLDKLTGGPAPDFPIIQKLSLTIMGPERIAVTGRNGTGKTSLLRLIAGELRPLEGEIERNAHIIFLDQQLKLLDRTKSLFWNYRNLNPSCNDNDARAALARFAFRGDVALRLAKELSGGELLRAGLAATLGGTEPPQLLILDEPTNHLDIASIETMETALNAFDGALLVVSHDQAFLDTIGIQRVIAL</sequence>
<dbReference type="GO" id="GO:0016887">
    <property type="term" value="F:ATP hydrolysis activity"/>
    <property type="evidence" value="ECO:0007669"/>
    <property type="project" value="InterPro"/>
</dbReference>
<feature type="domain" description="ABC transporter" evidence="6">
    <location>
        <begin position="345"/>
        <end position="533"/>
    </location>
</feature>
<evidence type="ECO:0000313" key="7">
    <source>
        <dbReference type="EMBL" id="ASV86034.1"/>
    </source>
</evidence>
<evidence type="ECO:0000256" key="1">
    <source>
        <dbReference type="ARBA" id="ARBA00004533"/>
    </source>
</evidence>
<name>A0A248UH89_9HYPH</name>
<dbReference type="EC" id="3.6.3.41" evidence="7"/>
<reference evidence="7 8" key="1">
    <citation type="submission" date="2017-07" db="EMBL/GenBank/DDBJ databases">
        <title>Phylogenetic study on the rhizospheric bacterium Ochrobactrum sp. A44.</title>
        <authorList>
            <person name="Krzyzanowska D.M."/>
            <person name="Ossowicki A."/>
            <person name="Rajewska M."/>
            <person name="Maciag T."/>
            <person name="Kaczynski Z."/>
            <person name="Czerwicka M."/>
            <person name="Jafra S."/>
        </authorList>
    </citation>
    <scope>NUCLEOTIDE SEQUENCE [LARGE SCALE GENOMIC DNA]</scope>
    <source>
        <strain evidence="7 8">A44</strain>
    </source>
</reference>
<protein>
    <submittedName>
        <fullName evidence="7">Heme ABC exporter, ATP-binding protein CcmA</fullName>
        <ecNumber evidence="7">3.6.3.41</ecNumber>
    </submittedName>
</protein>
<dbReference type="CDD" id="cd03221">
    <property type="entry name" value="ABCF_EF-3"/>
    <property type="match status" value="2"/>
</dbReference>
<keyword evidence="3" id="KW-0677">Repeat</keyword>
<organism evidence="7 8">
    <name type="scientific">Ochrobactrum quorumnocens</name>
    <dbReference type="NCBI Taxonomy" id="271865"/>
    <lineage>
        <taxon>Bacteria</taxon>
        <taxon>Pseudomonadati</taxon>
        <taxon>Pseudomonadota</taxon>
        <taxon>Alphaproteobacteria</taxon>
        <taxon>Hyphomicrobiales</taxon>
        <taxon>Brucellaceae</taxon>
        <taxon>Brucella/Ochrobactrum group</taxon>
        <taxon>Ochrobactrum</taxon>
    </lineage>
</organism>
<dbReference type="KEGG" id="och:CES85_2476"/>
<accession>A0A248UH89</accession>
<feature type="domain" description="ABC transporter" evidence="6">
    <location>
        <begin position="11"/>
        <end position="241"/>
    </location>
</feature>
<dbReference type="PANTHER" id="PTHR19211">
    <property type="entry name" value="ATP-BINDING TRANSPORT PROTEIN-RELATED"/>
    <property type="match status" value="1"/>
</dbReference>
<dbReference type="SMART" id="SM00382">
    <property type="entry name" value="AAA"/>
    <property type="match status" value="2"/>
</dbReference>
<dbReference type="GO" id="GO:0005886">
    <property type="term" value="C:plasma membrane"/>
    <property type="evidence" value="ECO:0007669"/>
    <property type="project" value="UniProtKB-SubCell"/>
</dbReference>
<dbReference type="SUPFAM" id="SSF52540">
    <property type="entry name" value="P-loop containing nucleoside triphosphate hydrolases"/>
    <property type="match status" value="2"/>
</dbReference>
<comment type="subcellular location">
    <subcellularLocation>
        <location evidence="1">Cell inner membrane</location>
    </subcellularLocation>
</comment>
<dbReference type="PROSITE" id="PS50893">
    <property type="entry name" value="ABC_TRANSPORTER_2"/>
    <property type="match status" value="2"/>
</dbReference>
<dbReference type="InterPro" id="IPR027417">
    <property type="entry name" value="P-loop_NTPase"/>
</dbReference>
<keyword evidence="5 7" id="KW-0067">ATP-binding</keyword>
<dbReference type="InterPro" id="IPR050611">
    <property type="entry name" value="ABCF"/>
</dbReference>
<evidence type="ECO:0000256" key="4">
    <source>
        <dbReference type="ARBA" id="ARBA00022741"/>
    </source>
</evidence>
<dbReference type="PANTHER" id="PTHR19211:SF6">
    <property type="entry name" value="BLL7188 PROTEIN"/>
    <property type="match status" value="1"/>
</dbReference>
<keyword evidence="7" id="KW-0378">Hydrolase</keyword>
<evidence type="ECO:0000256" key="5">
    <source>
        <dbReference type="ARBA" id="ARBA00022840"/>
    </source>
</evidence>
<keyword evidence="4" id="KW-0547">Nucleotide-binding</keyword>
<dbReference type="InterPro" id="IPR003439">
    <property type="entry name" value="ABC_transporter-like_ATP-bd"/>
</dbReference>
<dbReference type="Pfam" id="PF00005">
    <property type="entry name" value="ABC_tran"/>
    <property type="match status" value="2"/>
</dbReference>
<dbReference type="PROSITE" id="PS00211">
    <property type="entry name" value="ABC_TRANSPORTER_1"/>
    <property type="match status" value="1"/>
</dbReference>
<evidence type="ECO:0000313" key="8">
    <source>
        <dbReference type="Proteomes" id="UP000215256"/>
    </source>
</evidence>
<evidence type="ECO:0000259" key="6">
    <source>
        <dbReference type="PROSITE" id="PS50893"/>
    </source>
</evidence>
<proteinExistence type="inferred from homology"/>